<dbReference type="PROSITE" id="PS51831">
    <property type="entry name" value="HD"/>
    <property type="match status" value="1"/>
</dbReference>
<evidence type="ECO:0000259" key="3">
    <source>
        <dbReference type="PROSITE" id="PS51831"/>
    </source>
</evidence>
<dbReference type="GO" id="GO:0016793">
    <property type="term" value="F:triphosphoric monoester hydrolase activity"/>
    <property type="evidence" value="ECO:0007669"/>
    <property type="project" value="InterPro"/>
</dbReference>
<dbReference type="PANTHER" id="PTHR35795:SF1">
    <property type="entry name" value="BIS(5'-NUCLEOSYL)-TETRAPHOSPHATASE, SYMMETRICAL"/>
    <property type="match status" value="1"/>
</dbReference>
<dbReference type="HAMAP" id="MF_01212">
    <property type="entry name" value="dGTPase_type2"/>
    <property type="match status" value="1"/>
</dbReference>
<comment type="similarity">
    <text evidence="2">Belongs to the dGTPase family. Type 2 subfamily.</text>
</comment>
<evidence type="ECO:0000313" key="4">
    <source>
        <dbReference type="EMBL" id="HHQ15461.1"/>
    </source>
</evidence>
<dbReference type="InterPro" id="IPR006674">
    <property type="entry name" value="HD_domain"/>
</dbReference>
<proteinExistence type="inferred from homology"/>
<evidence type="ECO:0000256" key="2">
    <source>
        <dbReference type="HAMAP-Rule" id="MF_01212"/>
    </source>
</evidence>
<dbReference type="Pfam" id="PF01966">
    <property type="entry name" value="HD"/>
    <property type="match status" value="1"/>
</dbReference>
<reference evidence="4" key="1">
    <citation type="journal article" date="2020" name="mSystems">
        <title>Genome- and Community-Level Interaction Insights into Carbon Utilization and Element Cycling Functions of Hydrothermarchaeota in Hydrothermal Sediment.</title>
        <authorList>
            <person name="Zhou Z."/>
            <person name="Liu Y."/>
            <person name="Xu W."/>
            <person name="Pan J."/>
            <person name="Luo Z.H."/>
            <person name="Li M."/>
        </authorList>
    </citation>
    <scope>NUCLEOTIDE SEQUENCE [LARGE SCALE GENOMIC DNA]</scope>
    <source>
        <strain evidence="4">SpSt-106</strain>
    </source>
</reference>
<protein>
    <recommendedName>
        <fullName evidence="2">Deoxyguanosinetriphosphate triphosphohydrolase-like protein</fullName>
    </recommendedName>
</protein>
<dbReference type="AlphaFoldDB" id="A0A7V5XFE3"/>
<dbReference type="Pfam" id="PF13286">
    <property type="entry name" value="HD_assoc"/>
    <property type="match status" value="1"/>
</dbReference>
<dbReference type="CDD" id="cd00077">
    <property type="entry name" value="HDc"/>
    <property type="match status" value="1"/>
</dbReference>
<keyword evidence="1 2" id="KW-0378">Hydrolase</keyword>
<sequence length="359" mass="41584">MLDEFIRKEKEDLEEKLLSPFAAKAKYSKGRLRPERECEIRTCFERDRDRIIHSKAFRRLKHKTQVFLAPKGDHYRTRLTHTLEVSQIARTIAKALKLNEDLTEAIALGHDLGHTPFGHAGEEVLNELLPEGFRHNEQSLRVVDLLEKDGKGLNLTLEVRDGILNHSKGKGPILFEKERPLTLEAEVVRISDIIAYVNHDVDDAIRAGLITIDDLPPLVKKRLGLSHSERISNLVKSVILTTKSANKNAILIDEKCLSALTILRDFLFEKIYFSPLVRKDFEKAKKILSSLFEFYYKNFEKIEYFQKVSQIFTNSSKERIIADYISGMTDRFAIYQYFEFFIPKPLEINFELKGVLYEI</sequence>
<dbReference type="InterPro" id="IPR051094">
    <property type="entry name" value="Diverse_Catalytic_Enzymes"/>
</dbReference>
<dbReference type="InterPro" id="IPR006261">
    <property type="entry name" value="dGTPase"/>
</dbReference>
<name>A0A7V5XFE3_9BACT</name>
<accession>A0A7V5XFE3</accession>
<dbReference type="EMBL" id="DRWR01000026">
    <property type="protein sequence ID" value="HHQ15461.1"/>
    <property type="molecule type" value="Genomic_DNA"/>
</dbReference>
<dbReference type="SUPFAM" id="SSF109604">
    <property type="entry name" value="HD-domain/PDEase-like"/>
    <property type="match status" value="1"/>
</dbReference>
<dbReference type="SMART" id="SM00471">
    <property type="entry name" value="HDc"/>
    <property type="match status" value="1"/>
</dbReference>
<evidence type="ECO:0000256" key="1">
    <source>
        <dbReference type="ARBA" id="ARBA00022801"/>
    </source>
</evidence>
<dbReference type="NCBIfam" id="TIGR01353">
    <property type="entry name" value="dGTP_triPase"/>
    <property type="match status" value="1"/>
</dbReference>
<organism evidence="4">
    <name type="scientific">Thermodesulfobacterium geofontis</name>
    <dbReference type="NCBI Taxonomy" id="1295609"/>
    <lineage>
        <taxon>Bacteria</taxon>
        <taxon>Pseudomonadati</taxon>
        <taxon>Thermodesulfobacteriota</taxon>
        <taxon>Thermodesulfobacteria</taxon>
        <taxon>Thermodesulfobacteriales</taxon>
        <taxon>Thermodesulfobacteriaceae</taxon>
        <taxon>Thermodesulfobacterium</taxon>
    </lineage>
</organism>
<dbReference type="InterPro" id="IPR023023">
    <property type="entry name" value="dNTPase_2"/>
</dbReference>
<gene>
    <name evidence="4" type="ORF">ENM15_01380</name>
</gene>
<dbReference type="InterPro" id="IPR026875">
    <property type="entry name" value="PHydrolase_assoc_dom"/>
</dbReference>
<dbReference type="Gene3D" id="1.10.3210.10">
    <property type="entry name" value="Hypothetical protein af1432"/>
    <property type="match status" value="1"/>
</dbReference>
<feature type="domain" description="HD" evidence="3">
    <location>
        <begin position="78"/>
        <end position="197"/>
    </location>
</feature>
<dbReference type="NCBIfam" id="NF002327">
    <property type="entry name" value="PRK01286.1-2"/>
    <property type="match status" value="1"/>
</dbReference>
<comment type="caution">
    <text evidence="4">The sequence shown here is derived from an EMBL/GenBank/DDBJ whole genome shotgun (WGS) entry which is preliminary data.</text>
</comment>
<dbReference type="PANTHER" id="PTHR35795">
    <property type="entry name" value="SLR1885 PROTEIN"/>
    <property type="match status" value="1"/>
</dbReference>
<dbReference type="InterPro" id="IPR003607">
    <property type="entry name" value="HD/PDEase_dom"/>
</dbReference>